<name>A0A1Q5PH52_9BACT</name>
<dbReference type="AlphaFoldDB" id="A0A1Q5PH52"/>
<reference evidence="2 3" key="1">
    <citation type="submission" date="2016-03" db="EMBL/GenBank/DDBJ databases">
        <title>Genome sequence of Pontibacter sp. nov., of the family cytophagaceae, isolated from marine sediment of the Yellow Sea, China.</title>
        <authorList>
            <person name="Zhang G."/>
            <person name="Zhang R."/>
        </authorList>
    </citation>
    <scope>NUCLEOTIDE SEQUENCE [LARGE SCALE GENOMIC DNA]</scope>
    <source>
        <strain evidence="2 3">S10-8</strain>
    </source>
</reference>
<gene>
    <name evidence="2" type="ORF">A3841_11040</name>
</gene>
<dbReference type="InterPro" id="IPR013783">
    <property type="entry name" value="Ig-like_fold"/>
</dbReference>
<evidence type="ECO:0000256" key="1">
    <source>
        <dbReference type="SAM" id="SignalP"/>
    </source>
</evidence>
<dbReference type="PROSITE" id="PS51257">
    <property type="entry name" value="PROKAR_LIPOPROTEIN"/>
    <property type="match status" value="1"/>
</dbReference>
<evidence type="ECO:0008006" key="4">
    <source>
        <dbReference type="Google" id="ProtNLM"/>
    </source>
</evidence>
<comment type="caution">
    <text evidence="2">The sequence shown here is derived from an EMBL/GenBank/DDBJ whole genome shotgun (WGS) entry which is preliminary data.</text>
</comment>
<dbReference type="InterPro" id="IPR027829">
    <property type="entry name" value="DUF4625"/>
</dbReference>
<organism evidence="2 3">
    <name type="scientific">Pontibacter flavimaris</name>
    <dbReference type="NCBI Taxonomy" id="1797110"/>
    <lineage>
        <taxon>Bacteria</taxon>
        <taxon>Pseudomonadati</taxon>
        <taxon>Bacteroidota</taxon>
        <taxon>Cytophagia</taxon>
        <taxon>Cytophagales</taxon>
        <taxon>Hymenobacteraceae</taxon>
        <taxon>Pontibacter</taxon>
    </lineage>
</organism>
<evidence type="ECO:0000313" key="2">
    <source>
        <dbReference type="EMBL" id="OKL41569.1"/>
    </source>
</evidence>
<proteinExistence type="predicted"/>
<dbReference type="Pfam" id="PF15418">
    <property type="entry name" value="DUF4625"/>
    <property type="match status" value="1"/>
</dbReference>
<keyword evidence="3" id="KW-1185">Reference proteome</keyword>
<dbReference type="Proteomes" id="UP000186551">
    <property type="component" value="Unassembled WGS sequence"/>
</dbReference>
<dbReference type="RefSeq" id="WP_073850978.1">
    <property type="nucleotide sequence ID" value="NZ_LVWA01000003.1"/>
</dbReference>
<dbReference type="OrthoDB" id="852863at2"/>
<accession>A0A1Q5PH52</accession>
<protein>
    <recommendedName>
        <fullName evidence="4">DUF4625 domain-containing protein</fullName>
    </recommendedName>
</protein>
<evidence type="ECO:0000313" key="3">
    <source>
        <dbReference type="Proteomes" id="UP000186551"/>
    </source>
</evidence>
<feature type="signal peptide" evidence="1">
    <location>
        <begin position="1"/>
        <end position="18"/>
    </location>
</feature>
<dbReference type="EMBL" id="LVWA01000003">
    <property type="protein sequence ID" value="OKL41569.1"/>
    <property type="molecule type" value="Genomic_DNA"/>
</dbReference>
<dbReference type="Gene3D" id="2.60.40.10">
    <property type="entry name" value="Immunoglobulins"/>
    <property type="match status" value="1"/>
</dbReference>
<keyword evidence="1" id="KW-0732">Signal</keyword>
<sequence>MNKLNWLFLMFLSFAFVACDDDDEEVDLDVTAPTITISSPTANAVFAPGDVMEFRANVTDDQGLENIKVWVTNPSGTTSEIENDDISDFLNDNKQKDLNVDITLPAEAPEGAYVITVEATDEQGNNAEESVTVSVTP</sequence>
<feature type="chain" id="PRO_5012389058" description="DUF4625 domain-containing protein" evidence="1">
    <location>
        <begin position="19"/>
        <end position="137"/>
    </location>
</feature>